<sequence length="321" mass="36009">MIYRLDRRDGRATRAIDSKGPVAHQVCMRFLWVLWVILMAGAAQAEPDRRYCSSTKWGHAHCIRPAHFVYDTCNAIKVFSERHGLDSGFFARLIWQESRFDQNALSHANARGIAQFIPSTAALRGLKDPYNPADALEHSAQYLAEMTQKYGNEGLAAIGYNGGERRAEGFLIGKGLAPETVAYVPIITGLDAEQWRDAPPKTPDFRLSKTQAFLPACYEMARNRRLTALKVTPPAPVIKPWGVQVSFGTSKDRARDKANAQTASCRSAVKGRRLDFLFKKNRVSRRKGFYFGQYGNNTRTDAQRLCDRMRATGCTCLVVQN</sequence>
<dbReference type="Gene3D" id="1.10.530.10">
    <property type="match status" value="1"/>
</dbReference>
<protein>
    <submittedName>
        <fullName evidence="4">Transglycosylase SLT domain-containing protein</fullName>
    </submittedName>
</protein>
<dbReference type="CDD" id="cd00254">
    <property type="entry name" value="LT-like"/>
    <property type="match status" value="1"/>
</dbReference>
<accession>A0A1H2QIQ0</accession>
<name>A0A1H2QIQ0_9RHOB</name>
<proteinExistence type="inferred from homology"/>
<evidence type="ECO:0000259" key="3">
    <source>
        <dbReference type="Pfam" id="PF01464"/>
    </source>
</evidence>
<organism evidence="4 5">
    <name type="scientific">Sulfitobacter pontiacus</name>
    <dbReference type="NCBI Taxonomy" id="60137"/>
    <lineage>
        <taxon>Bacteria</taxon>
        <taxon>Pseudomonadati</taxon>
        <taxon>Pseudomonadota</taxon>
        <taxon>Alphaproteobacteria</taxon>
        <taxon>Rhodobacterales</taxon>
        <taxon>Roseobacteraceae</taxon>
        <taxon>Sulfitobacter</taxon>
    </lineage>
</organism>
<dbReference type="AlphaFoldDB" id="A0A1H2QIQ0"/>
<gene>
    <name evidence="4" type="ORF">SAMN04488041_101215</name>
</gene>
<comment type="similarity">
    <text evidence="2">Belongs to the virb1 family.</text>
</comment>
<comment type="similarity">
    <text evidence="1">Belongs to the transglycosylase Slt family.</text>
</comment>
<dbReference type="EMBL" id="FNNB01000001">
    <property type="protein sequence ID" value="SDW07016.1"/>
    <property type="molecule type" value="Genomic_DNA"/>
</dbReference>
<feature type="domain" description="Transglycosylase SLT" evidence="3">
    <location>
        <begin position="78"/>
        <end position="166"/>
    </location>
</feature>
<dbReference type="InterPro" id="IPR008258">
    <property type="entry name" value="Transglycosylase_SLT_dom_1"/>
</dbReference>
<dbReference type="PANTHER" id="PTHR37423">
    <property type="entry name" value="SOLUBLE LYTIC MUREIN TRANSGLYCOSYLASE-RELATED"/>
    <property type="match status" value="1"/>
</dbReference>
<evidence type="ECO:0000313" key="4">
    <source>
        <dbReference type="EMBL" id="SDW07016.1"/>
    </source>
</evidence>
<dbReference type="SUPFAM" id="SSF53955">
    <property type="entry name" value="Lysozyme-like"/>
    <property type="match status" value="1"/>
</dbReference>
<evidence type="ECO:0000256" key="1">
    <source>
        <dbReference type="ARBA" id="ARBA00007734"/>
    </source>
</evidence>
<dbReference type="Pfam" id="PF01464">
    <property type="entry name" value="SLT"/>
    <property type="match status" value="1"/>
</dbReference>
<evidence type="ECO:0000313" key="5">
    <source>
        <dbReference type="Proteomes" id="UP000183076"/>
    </source>
</evidence>
<dbReference type="STRING" id="60137.SAMN04488041_101215"/>
<dbReference type="Proteomes" id="UP000183076">
    <property type="component" value="Unassembled WGS sequence"/>
</dbReference>
<dbReference type="InterPro" id="IPR023346">
    <property type="entry name" value="Lysozyme-like_dom_sf"/>
</dbReference>
<evidence type="ECO:0000256" key="2">
    <source>
        <dbReference type="ARBA" id="ARBA00009387"/>
    </source>
</evidence>
<dbReference type="PANTHER" id="PTHR37423:SF2">
    <property type="entry name" value="MEMBRANE-BOUND LYTIC MUREIN TRANSGLYCOSYLASE C"/>
    <property type="match status" value="1"/>
</dbReference>
<reference evidence="5" key="1">
    <citation type="submission" date="2016-10" db="EMBL/GenBank/DDBJ databases">
        <authorList>
            <person name="Varghese N."/>
            <person name="Submissions S."/>
        </authorList>
    </citation>
    <scope>NUCLEOTIDE SEQUENCE [LARGE SCALE GENOMIC DNA]</scope>
    <source>
        <strain evidence="5">DSM 10014</strain>
    </source>
</reference>